<feature type="transmembrane region" description="Helical" evidence="6">
    <location>
        <begin position="227"/>
        <end position="247"/>
    </location>
</feature>
<name>A0AAW1X4H3_RUBAR</name>
<evidence type="ECO:0000256" key="4">
    <source>
        <dbReference type="ARBA" id="ARBA00022989"/>
    </source>
</evidence>
<sequence>MAAEPSSKLQTQIDINPPPPLLPPYSADSLATETLREQRLSFFASRYTRPRRRHRRSDTWIISLFVILHVVAFAFTMVVNDCWRKSHGDCALKAFGRLSFQPLGENPLLGPSASTLDEVGALRRTFLTENHKTWRLFTFPCLHAGAIHLVINLCSVVFIGVHLEQEFGTFIAGVIYVLSAFNGTLVAALFVEKHPAVGSSGALYGLLGATLSALIQNWELYTNKFTALASVLFVMIGNFLLGLLPYVDNFSNVGGFVSGFLLGSVLLSSPQVREVVQGKGGLLDYNLESSIKSRLRQKLDRRVYRSVCLFLFVLMLAGCLVAVFHGINMNQYCKWCRYVDCVPSKRWSCSEMEAFCETMVSNEQMTLTCMGNGNFKVLPFTNISQARMNDLCSMICS</sequence>
<dbReference type="Proteomes" id="UP001457282">
    <property type="component" value="Unassembled WGS sequence"/>
</dbReference>
<feature type="transmembrane region" description="Helical" evidence="6">
    <location>
        <begin position="170"/>
        <end position="190"/>
    </location>
</feature>
<dbReference type="GO" id="GO:0016020">
    <property type="term" value="C:membrane"/>
    <property type="evidence" value="ECO:0007669"/>
    <property type="project" value="UniProtKB-SubCell"/>
</dbReference>
<dbReference type="InterPro" id="IPR002610">
    <property type="entry name" value="Peptidase_S54_rhomboid-like"/>
</dbReference>
<evidence type="ECO:0000256" key="1">
    <source>
        <dbReference type="ARBA" id="ARBA00004141"/>
    </source>
</evidence>
<keyword evidence="6" id="KW-0645">Protease</keyword>
<accession>A0AAW1X4H3</accession>
<evidence type="ECO:0000313" key="10">
    <source>
        <dbReference type="Proteomes" id="UP001457282"/>
    </source>
</evidence>
<feature type="transmembrane region" description="Helical" evidence="6">
    <location>
        <begin position="303"/>
        <end position="327"/>
    </location>
</feature>
<dbReference type="GO" id="GO:0006508">
    <property type="term" value="P:proteolysis"/>
    <property type="evidence" value="ECO:0007669"/>
    <property type="project" value="UniProtKB-KW"/>
</dbReference>
<comment type="catalytic activity">
    <reaction evidence="6">
        <text>Cleaves type-1 transmembrane domains using a catalytic dyad composed of serine and histidine that are contributed by different transmembrane domains.</text>
        <dbReference type="EC" id="3.4.21.105"/>
    </reaction>
</comment>
<keyword evidence="10" id="KW-1185">Reference proteome</keyword>
<protein>
    <recommendedName>
        <fullName evidence="6">RHOMBOID-like protein</fullName>
        <ecNumber evidence="6">3.4.21.105</ecNumber>
    </recommendedName>
</protein>
<dbReference type="GO" id="GO:0004252">
    <property type="term" value="F:serine-type endopeptidase activity"/>
    <property type="evidence" value="ECO:0007669"/>
    <property type="project" value="InterPro"/>
</dbReference>
<dbReference type="PANTHER" id="PTHR22936:SF75">
    <property type="entry name" value="RHOMBOID-LIKE PROTEIN 8"/>
    <property type="match status" value="1"/>
</dbReference>
<comment type="caution">
    <text evidence="9">The sequence shown here is derived from an EMBL/GenBank/DDBJ whole genome shotgun (WGS) entry which is preliminary data.</text>
</comment>
<reference evidence="9 10" key="1">
    <citation type="journal article" date="2023" name="G3 (Bethesda)">
        <title>A chromosome-length genome assembly and annotation of blackberry (Rubus argutus, cv. 'Hillquist').</title>
        <authorList>
            <person name="Bruna T."/>
            <person name="Aryal R."/>
            <person name="Dudchenko O."/>
            <person name="Sargent D.J."/>
            <person name="Mead D."/>
            <person name="Buti M."/>
            <person name="Cavallini A."/>
            <person name="Hytonen T."/>
            <person name="Andres J."/>
            <person name="Pham M."/>
            <person name="Weisz D."/>
            <person name="Mascagni F."/>
            <person name="Usai G."/>
            <person name="Natali L."/>
            <person name="Bassil N."/>
            <person name="Fernandez G.E."/>
            <person name="Lomsadze A."/>
            <person name="Armour M."/>
            <person name="Olukolu B."/>
            <person name="Poorten T."/>
            <person name="Britton C."/>
            <person name="Davik J."/>
            <person name="Ashrafi H."/>
            <person name="Aiden E.L."/>
            <person name="Borodovsky M."/>
            <person name="Worthington M."/>
        </authorList>
    </citation>
    <scope>NUCLEOTIDE SEQUENCE [LARGE SCALE GENOMIC DNA]</scope>
    <source>
        <strain evidence="9">PI 553951</strain>
    </source>
</reference>
<comment type="similarity">
    <text evidence="2 6">Belongs to the peptidase S54 family.</text>
</comment>
<dbReference type="EMBL" id="JBEDUW010000005">
    <property type="protein sequence ID" value="KAK9930632.1"/>
    <property type="molecule type" value="Genomic_DNA"/>
</dbReference>
<keyword evidence="4 6" id="KW-1133">Transmembrane helix</keyword>
<evidence type="ECO:0000256" key="7">
    <source>
        <dbReference type="SAM" id="MobiDB-lite"/>
    </source>
</evidence>
<evidence type="ECO:0000256" key="2">
    <source>
        <dbReference type="ARBA" id="ARBA00009045"/>
    </source>
</evidence>
<evidence type="ECO:0000256" key="6">
    <source>
        <dbReference type="RuleBase" id="RU362115"/>
    </source>
</evidence>
<evidence type="ECO:0000313" key="9">
    <source>
        <dbReference type="EMBL" id="KAK9930632.1"/>
    </source>
</evidence>
<dbReference type="Pfam" id="PF01694">
    <property type="entry name" value="Rhomboid"/>
    <property type="match status" value="1"/>
</dbReference>
<keyword evidence="6" id="KW-0378">Hydrolase</keyword>
<proteinExistence type="inferred from homology"/>
<dbReference type="SUPFAM" id="SSF144091">
    <property type="entry name" value="Rhomboid-like"/>
    <property type="match status" value="1"/>
</dbReference>
<dbReference type="EC" id="3.4.21.105" evidence="6"/>
<feature type="region of interest" description="Disordered" evidence="7">
    <location>
        <begin position="1"/>
        <end position="20"/>
    </location>
</feature>
<keyword evidence="6" id="KW-0720">Serine protease</keyword>
<feature type="transmembrane region" description="Helical" evidence="6">
    <location>
        <begin position="196"/>
        <end position="215"/>
    </location>
</feature>
<comment type="caution">
    <text evidence="6">Lacks conserved residue(s) required for the propagation of feature annotation.</text>
</comment>
<dbReference type="InterPro" id="IPR035952">
    <property type="entry name" value="Rhomboid-like_sf"/>
</dbReference>
<organism evidence="9 10">
    <name type="scientific">Rubus argutus</name>
    <name type="common">Southern blackberry</name>
    <dbReference type="NCBI Taxonomy" id="59490"/>
    <lineage>
        <taxon>Eukaryota</taxon>
        <taxon>Viridiplantae</taxon>
        <taxon>Streptophyta</taxon>
        <taxon>Embryophyta</taxon>
        <taxon>Tracheophyta</taxon>
        <taxon>Spermatophyta</taxon>
        <taxon>Magnoliopsida</taxon>
        <taxon>eudicotyledons</taxon>
        <taxon>Gunneridae</taxon>
        <taxon>Pentapetalae</taxon>
        <taxon>rosids</taxon>
        <taxon>fabids</taxon>
        <taxon>Rosales</taxon>
        <taxon>Rosaceae</taxon>
        <taxon>Rosoideae</taxon>
        <taxon>Rosoideae incertae sedis</taxon>
        <taxon>Rubus</taxon>
    </lineage>
</organism>
<evidence type="ECO:0000256" key="3">
    <source>
        <dbReference type="ARBA" id="ARBA00022692"/>
    </source>
</evidence>
<feature type="transmembrane region" description="Helical" evidence="6">
    <location>
        <begin position="142"/>
        <end position="163"/>
    </location>
</feature>
<evidence type="ECO:0000256" key="5">
    <source>
        <dbReference type="ARBA" id="ARBA00023136"/>
    </source>
</evidence>
<gene>
    <name evidence="9" type="ORF">M0R45_027666</name>
</gene>
<dbReference type="AlphaFoldDB" id="A0AAW1X4H3"/>
<feature type="transmembrane region" description="Helical" evidence="6">
    <location>
        <begin position="59"/>
        <end position="79"/>
    </location>
</feature>
<keyword evidence="5 6" id="KW-0472">Membrane</keyword>
<comment type="subcellular location">
    <subcellularLocation>
        <location evidence="1 6">Membrane</location>
        <topology evidence="1 6">Multi-pass membrane protein</topology>
    </subcellularLocation>
</comment>
<dbReference type="InterPro" id="IPR022764">
    <property type="entry name" value="Peptidase_S54_rhomboid_dom"/>
</dbReference>
<evidence type="ECO:0000259" key="8">
    <source>
        <dbReference type="Pfam" id="PF01694"/>
    </source>
</evidence>
<dbReference type="Gene3D" id="1.20.1540.10">
    <property type="entry name" value="Rhomboid-like"/>
    <property type="match status" value="1"/>
</dbReference>
<dbReference type="PANTHER" id="PTHR22936">
    <property type="entry name" value="RHOMBOID-RELATED"/>
    <property type="match status" value="1"/>
</dbReference>
<keyword evidence="3 6" id="KW-0812">Transmembrane</keyword>
<feature type="domain" description="Peptidase S54 rhomboid" evidence="8">
    <location>
        <begin position="131"/>
        <end position="268"/>
    </location>
</feature>
<comment type="function">
    <text evidence="6">Serine protease involved in intramembrane proteolysis.</text>
</comment>